<dbReference type="Gene3D" id="3.40.390.10">
    <property type="entry name" value="Collagenase (Catalytic Domain)"/>
    <property type="match status" value="1"/>
</dbReference>
<feature type="compositionally biased region" description="Basic residues" evidence="7">
    <location>
        <begin position="1"/>
        <end position="30"/>
    </location>
</feature>
<dbReference type="Pfam" id="PF01431">
    <property type="entry name" value="Peptidase_M13"/>
    <property type="match status" value="1"/>
</dbReference>
<evidence type="ECO:0000256" key="6">
    <source>
        <dbReference type="ARBA" id="ARBA00023049"/>
    </source>
</evidence>
<dbReference type="EMBL" id="MN739730">
    <property type="protein sequence ID" value="QHT23289.1"/>
    <property type="molecule type" value="Genomic_DNA"/>
</dbReference>
<dbReference type="PANTHER" id="PTHR11733">
    <property type="entry name" value="ZINC METALLOPROTEASE FAMILY M13 NEPRILYSIN-RELATED"/>
    <property type="match status" value="1"/>
</dbReference>
<keyword evidence="6" id="KW-0482">Metalloprotease</keyword>
<evidence type="ECO:0000256" key="7">
    <source>
        <dbReference type="SAM" id="MobiDB-lite"/>
    </source>
</evidence>
<dbReference type="SUPFAM" id="SSF55486">
    <property type="entry name" value="Metalloproteases ('zincins'), catalytic domain"/>
    <property type="match status" value="1"/>
</dbReference>
<dbReference type="PRINTS" id="PR00786">
    <property type="entry name" value="NEPRILYSIN"/>
</dbReference>
<dbReference type="AlphaFoldDB" id="A0A6C0E4U1"/>
<reference evidence="10" key="1">
    <citation type="journal article" date="2020" name="Nature">
        <title>Giant virus diversity and host interactions through global metagenomics.</title>
        <authorList>
            <person name="Schulz F."/>
            <person name="Roux S."/>
            <person name="Paez-Espino D."/>
            <person name="Jungbluth S."/>
            <person name="Walsh D.A."/>
            <person name="Denef V.J."/>
            <person name="McMahon K.D."/>
            <person name="Konstantinidis K.T."/>
            <person name="Eloe-Fadrosh E.A."/>
            <person name="Kyrpides N.C."/>
            <person name="Woyke T."/>
        </authorList>
    </citation>
    <scope>NUCLEOTIDE SEQUENCE</scope>
    <source>
        <strain evidence="10">GVMAG-M-3300023179-116</strain>
    </source>
</reference>
<keyword evidence="3" id="KW-0479">Metal-binding</keyword>
<dbReference type="InterPro" id="IPR008753">
    <property type="entry name" value="Peptidase_M13_N"/>
</dbReference>
<name>A0A6C0E4U1_9ZZZZ</name>
<keyword evidence="2" id="KW-0645">Protease</keyword>
<dbReference type="InterPro" id="IPR018497">
    <property type="entry name" value="Peptidase_M13_C"/>
</dbReference>
<evidence type="ECO:0000256" key="2">
    <source>
        <dbReference type="ARBA" id="ARBA00022670"/>
    </source>
</evidence>
<evidence type="ECO:0000256" key="1">
    <source>
        <dbReference type="ARBA" id="ARBA00001947"/>
    </source>
</evidence>
<dbReference type="PROSITE" id="PS51885">
    <property type="entry name" value="NEPRILYSIN"/>
    <property type="match status" value="1"/>
</dbReference>
<feature type="domain" description="Peptidase M13 N-terminal" evidence="9">
    <location>
        <begin position="38"/>
        <end position="499"/>
    </location>
</feature>
<feature type="domain" description="Peptidase M13 C-terminal" evidence="8">
    <location>
        <begin position="564"/>
        <end position="763"/>
    </location>
</feature>
<dbReference type="InterPro" id="IPR024079">
    <property type="entry name" value="MetalloPept_cat_dom_sf"/>
</dbReference>
<accession>A0A6C0E4U1</accession>
<evidence type="ECO:0008006" key="11">
    <source>
        <dbReference type="Google" id="ProtNLM"/>
    </source>
</evidence>
<dbReference type="Gene3D" id="1.10.1380.10">
    <property type="entry name" value="Neutral endopeptidase , domain2"/>
    <property type="match status" value="1"/>
</dbReference>
<comment type="cofactor">
    <cofactor evidence="1">
        <name>Zn(2+)</name>
        <dbReference type="ChEBI" id="CHEBI:29105"/>
    </cofactor>
</comment>
<evidence type="ECO:0000259" key="9">
    <source>
        <dbReference type="Pfam" id="PF05649"/>
    </source>
</evidence>
<protein>
    <recommendedName>
        <fullName evidence="11">Peptidase M13 C-terminal domain-containing protein</fullName>
    </recommendedName>
</protein>
<evidence type="ECO:0000259" key="8">
    <source>
        <dbReference type="Pfam" id="PF01431"/>
    </source>
</evidence>
<sequence>MDHHTKKHPYRTTRKKNHTTHHKKTKKQSKKLPNNKLKDDFYTTINKNWLYVHKYVYNSSKKDSVSRFSLLQEKVDKQIIHIINKICRVHSHSSPVLSNIKKIYDAVIETKPSTIEARLNGYLFELNNFIKKGGEYSKTPNNHAKYDTEYYNFLAWMNKHQFPMFIKWIMDYDVKNTSKYISYIINNGFSFGLKKMYVSKIKSDQKEIAIYKKLYIENVDSLLHYILGDNHCFNAEDIYDIERKMAEYLYEDNIKITFENSYHKISKSELKEKYNFNMNKFVDSLFYSIHKNDCNNYSHNQNSTQPDNNIYERFIILDNVKYMQYALKETYNKWHTKEWHGYFIYKIISTAIPYHKDLCRIHSIFLNNVNELIINVKKKKNMDYVYEDFHFNVDYNRITTNNYDILYYANDKHSLIKIFNKSCKLSEIANFNVTEIMNMEINKLYMKYYKHEKEIVLVKKLIEIIKKVFRNRLIRSTWLSSNTIKHVLQKLDKINIVIGTKSTWDPDPDCDFTNVDSYGNYHKYTQWLTEQKLKKYLNHDKTDMLEKYKNKWDRNNGLNTFSVNAYFSFDKNELFIPNAILQPPYIDVNKSMIYNYANIGTLIGHELMHAFDDQGYKYDENGNFAGSGWWSPEDVKKYKEKQDKIIHFYENVAKKDHIIVSANISIGENLADIGGFLIAEEALVDHLVENKIYGEKQNIHLMEFYKYYAQYWQSIKKPKLYKNMNLLNPHSIAKYRVNCVLITSDRFNKIYDIQKNDKMYLENFTEYHIW</sequence>
<evidence type="ECO:0000313" key="10">
    <source>
        <dbReference type="EMBL" id="QHT23289.1"/>
    </source>
</evidence>
<dbReference type="InterPro" id="IPR042089">
    <property type="entry name" value="Peptidase_M13_dom_2"/>
</dbReference>
<evidence type="ECO:0000256" key="5">
    <source>
        <dbReference type="ARBA" id="ARBA00022833"/>
    </source>
</evidence>
<evidence type="ECO:0000256" key="4">
    <source>
        <dbReference type="ARBA" id="ARBA00022801"/>
    </source>
</evidence>
<dbReference type="InterPro" id="IPR000718">
    <property type="entry name" value="Peptidase_M13"/>
</dbReference>
<dbReference type="CDD" id="cd08662">
    <property type="entry name" value="M13"/>
    <property type="match status" value="1"/>
</dbReference>
<dbReference type="Pfam" id="PF05649">
    <property type="entry name" value="Peptidase_M13_N"/>
    <property type="match status" value="1"/>
</dbReference>
<dbReference type="GO" id="GO:0005886">
    <property type="term" value="C:plasma membrane"/>
    <property type="evidence" value="ECO:0007669"/>
    <property type="project" value="TreeGrafter"/>
</dbReference>
<keyword evidence="4" id="KW-0378">Hydrolase</keyword>
<evidence type="ECO:0000256" key="3">
    <source>
        <dbReference type="ARBA" id="ARBA00022723"/>
    </source>
</evidence>
<dbReference type="GO" id="GO:0004222">
    <property type="term" value="F:metalloendopeptidase activity"/>
    <property type="evidence" value="ECO:0007669"/>
    <property type="project" value="InterPro"/>
</dbReference>
<dbReference type="PANTHER" id="PTHR11733:SF208">
    <property type="entry name" value="PEPTIDASE M13 C-TERMINAL DOMAIN-CONTAINING PROTEIN"/>
    <property type="match status" value="1"/>
</dbReference>
<organism evidence="10">
    <name type="scientific">viral metagenome</name>
    <dbReference type="NCBI Taxonomy" id="1070528"/>
    <lineage>
        <taxon>unclassified sequences</taxon>
        <taxon>metagenomes</taxon>
        <taxon>organismal metagenomes</taxon>
    </lineage>
</organism>
<dbReference type="GO" id="GO:0046872">
    <property type="term" value="F:metal ion binding"/>
    <property type="evidence" value="ECO:0007669"/>
    <property type="project" value="UniProtKB-KW"/>
</dbReference>
<dbReference type="GO" id="GO:0016485">
    <property type="term" value="P:protein processing"/>
    <property type="evidence" value="ECO:0007669"/>
    <property type="project" value="TreeGrafter"/>
</dbReference>
<keyword evidence="5" id="KW-0862">Zinc</keyword>
<feature type="region of interest" description="Disordered" evidence="7">
    <location>
        <begin position="1"/>
        <end position="34"/>
    </location>
</feature>
<proteinExistence type="predicted"/>